<dbReference type="GeneID" id="4701609"/>
<keyword evidence="2" id="KW-1185">Reference proteome</keyword>
<dbReference type="RefSeq" id="XP_001268539.1">
    <property type="nucleotide sequence ID" value="XM_001268538.1"/>
</dbReference>
<evidence type="ECO:0000313" key="1">
    <source>
        <dbReference type="EMBL" id="EAW07113.1"/>
    </source>
</evidence>
<accession>A1CN92</accession>
<organism evidence="1 2">
    <name type="scientific">Aspergillus clavatus (strain ATCC 1007 / CBS 513.65 / DSM 816 / NCTC 3887 / NRRL 1 / QM 1276 / 107)</name>
    <dbReference type="NCBI Taxonomy" id="344612"/>
    <lineage>
        <taxon>Eukaryota</taxon>
        <taxon>Fungi</taxon>
        <taxon>Dikarya</taxon>
        <taxon>Ascomycota</taxon>
        <taxon>Pezizomycotina</taxon>
        <taxon>Eurotiomycetes</taxon>
        <taxon>Eurotiomycetidae</taxon>
        <taxon>Eurotiales</taxon>
        <taxon>Aspergillaceae</taxon>
        <taxon>Aspergillus</taxon>
        <taxon>Aspergillus subgen. Fumigati</taxon>
    </lineage>
</organism>
<dbReference type="OrthoDB" id="4503755at2759"/>
<dbReference type="EMBL" id="DS027059">
    <property type="protein sequence ID" value="EAW07113.1"/>
    <property type="molecule type" value="Genomic_DNA"/>
</dbReference>
<protein>
    <submittedName>
        <fullName evidence="1">Uncharacterized protein</fullName>
    </submittedName>
</protein>
<dbReference type="AlphaFoldDB" id="A1CN92"/>
<dbReference type="HOGENOM" id="CLU_072091_1_0_1"/>
<reference evidence="1 2" key="1">
    <citation type="journal article" date="2008" name="PLoS Genet.">
        <title>Genomic islands in the pathogenic filamentous fungus Aspergillus fumigatus.</title>
        <authorList>
            <person name="Fedorova N.D."/>
            <person name="Khaldi N."/>
            <person name="Joardar V.S."/>
            <person name="Maiti R."/>
            <person name="Amedeo P."/>
            <person name="Anderson M.J."/>
            <person name="Crabtree J."/>
            <person name="Silva J.C."/>
            <person name="Badger J.H."/>
            <person name="Albarraq A."/>
            <person name="Angiuoli S."/>
            <person name="Bussey H."/>
            <person name="Bowyer P."/>
            <person name="Cotty P.J."/>
            <person name="Dyer P.S."/>
            <person name="Egan A."/>
            <person name="Galens K."/>
            <person name="Fraser-Liggett C.M."/>
            <person name="Haas B.J."/>
            <person name="Inman J.M."/>
            <person name="Kent R."/>
            <person name="Lemieux S."/>
            <person name="Malavazi I."/>
            <person name="Orvis J."/>
            <person name="Roemer T."/>
            <person name="Ronning C.M."/>
            <person name="Sundaram J.P."/>
            <person name="Sutton G."/>
            <person name="Turner G."/>
            <person name="Venter J.C."/>
            <person name="White O.R."/>
            <person name="Whitty B.R."/>
            <person name="Youngman P."/>
            <person name="Wolfe K.H."/>
            <person name="Goldman G.H."/>
            <person name="Wortman J.R."/>
            <person name="Jiang B."/>
            <person name="Denning D.W."/>
            <person name="Nierman W.C."/>
        </authorList>
    </citation>
    <scope>NUCLEOTIDE SEQUENCE [LARGE SCALE GENOMIC DNA]</scope>
    <source>
        <strain evidence="2">ATCC 1007 / CBS 513.65 / DSM 816 / NCTC 3887 / NRRL 1</strain>
    </source>
</reference>
<name>A1CN92_ASPCL</name>
<proteinExistence type="predicted"/>
<dbReference type="OMA" id="SACACCE"/>
<gene>
    <name evidence="1" type="ORF">ACLA_018170</name>
</gene>
<evidence type="ECO:0000313" key="2">
    <source>
        <dbReference type="Proteomes" id="UP000006701"/>
    </source>
</evidence>
<sequence length="166" mass="20087">MLIQREAYLRETSDNIWEELKELKGRNVIRIRELQKEFQRIEDKLLWISVDYNSFTWTLRRVAEVLEHTPVWRALQRRQSDPKWYLSHWLRSHCAANGGCCERPRNRRCYDGLGHCTVTCGCCERFRGYQIKTEEWTYPGRIYYDVQREKSDLYTGLLLNSYVWGL</sequence>
<dbReference type="KEGG" id="act:ACLA_018170"/>
<dbReference type="Proteomes" id="UP000006701">
    <property type="component" value="Unassembled WGS sequence"/>
</dbReference>
<dbReference type="VEuPathDB" id="FungiDB:ACLA_018170"/>